<evidence type="ECO:0000313" key="7">
    <source>
        <dbReference type="Proteomes" id="UP000230869"/>
    </source>
</evidence>
<comment type="caution">
    <text evidence="6">The sequence shown here is derived from an EMBL/GenBank/DDBJ whole genome shotgun (WGS) entry which is preliminary data.</text>
</comment>
<feature type="region of interest" description="Disordered" evidence="5">
    <location>
        <begin position="1"/>
        <end position="47"/>
    </location>
</feature>
<dbReference type="Proteomes" id="UP000230869">
    <property type="component" value="Unassembled WGS sequence"/>
</dbReference>
<name>A0A2M6K9H1_9BACT</name>
<dbReference type="Pfam" id="PF18884">
    <property type="entry name" value="TSP3_bac"/>
    <property type="match status" value="2"/>
</dbReference>
<feature type="compositionally biased region" description="Basic and acidic residues" evidence="5">
    <location>
        <begin position="1"/>
        <end position="10"/>
    </location>
</feature>
<organism evidence="6 7">
    <name type="scientific">Candidatus Falkowbacteria bacterium CG11_big_fil_rev_8_21_14_0_20_39_10</name>
    <dbReference type="NCBI Taxonomy" id="1974570"/>
    <lineage>
        <taxon>Bacteria</taxon>
        <taxon>Candidatus Falkowiibacteriota</taxon>
    </lineage>
</organism>
<reference evidence="6 7" key="1">
    <citation type="submission" date="2017-09" db="EMBL/GenBank/DDBJ databases">
        <title>Depth-based differentiation of microbial function through sediment-hosted aquifers and enrichment of novel symbionts in the deep terrestrial subsurface.</title>
        <authorList>
            <person name="Probst A.J."/>
            <person name="Ladd B."/>
            <person name="Jarett J.K."/>
            <person name="Geller-Mcgrath D.E."/>
            <person name="Sieber C.M."/>
            <person name="Emerson J.B."/>
            <person name="Anantharaman K."/>
            <person name="Thomas B.C."/>
            <person name="Malmstrom R."/>
            <person name="Stieglmeier M."/>
            <person name="Klingl A."/>
            <person name="Woyke T."/>
            <person name="Ryan C.M."/>
            <person name="Banfield J.F."/>
        </authorList>
    </citation>
    <scope>NUCLEOTIDE SEQUENCE [LARGE SCALE GENOMIC DNA]</scope>
    <source>
        <strain evidence="6">CG11_big_fil_rev_8_21_14_0_20_39_10</strain>
    </source>
</reference>
<accession>A0A2M6K9H1</accession>
<dbReference type="EMBL" id="PCWW01000025">
    <property type="protein sequence ID" value="PIR13656.1"/>
    <property type="molecule type" value="Genomic_DNA"/>
</dbReference>
<keyword evidence="2" id="KW-0964">Secreted</keyword>
<evidence type="ECO:0000256" key="2">
    <source>
        <dbReference type="ARBA" id="ARBA00022525"/>
    </source>
</evidence>
<protein>
    <submittedName>
        <fullName evidence="6">Calcium-binding protein</fullName>
    </submittedName>
</protein>
<keyword evidence="3" id="KW-0732">Signal</keyword>
<sequence length="47" mass="5199">MDTDKDGLYDKEEEAYGTNINNKDTDGDGYADLSELGNGFDPNKKQP</sequence>
<proteinExistence type="predicted"/>
<comment type="subcellular location">
    <subcellularLocation>
        <location evidence="1">Secreted</location>
    </subcellularLocation>
</comment>
<evidence type="ECO:0000256" key="4">
    <source>
        <dbReference type="ARBA" id="ARBA00022837"/>
    </source>
</evidence>
<gene>
    <name evidence="6" type="ORF">COV49_01425</name>
</gene>
<evidence type="ECO:0000256" key="1">
    <source>
        <dbReference type="ARBA" id="ARBA00004613"/>
    </source>
</evidence>
<keyword evidence="4" id="KW-0106">Calcium</keyword>
<evidence type="ECO:0000256" key="5">
    <source>
        <dbReference type="SAM" id="MobiDB-lite"/>
    </source>
</evidence>
<evidence type="ECO:0000313" key="6">
    <source>
        <dbReference type="EMBL" id="PIR13656.1"/>
    </source>
</evidence>
<evidence type="ECO:0000256" key="3">
    <source>
        <dbReference type="ARBA" id="ARBA00022729"/>
    </source>
</evidence>
<dbReference type="AlphaFoldDB" id="A0A2M6K9H1"/>
<dbReference type="InterPro" id="IPR059100">
    <property type="entry name" value="TSP3_bac"/>
</dbReference>